<dbReference type="SUPFAM" id="SSF46785">
    <property type="entry name" value="Winged helix' DNA-binding domain"/>
    <property type="match status" value="1"/>
</dbReference>
<sequence>MKLERLLTMIMILINRKKVTAQELAEVFNVSVRTIYRDIETLSCAGVPVISQQGVHGGISLIDGYRVDKQVLTKDELASLTIAIKSALTTYEDSHAEAVLEKLTSIADDQVKQSMDHLFVDLSPWGPNILFKEHITFLKSAIENRLCVSFTYSTTHGELTRRVVEPHTLVQKGKTWYLYGYCTLRMDFRLFKLARIKNLMQEDLHFERKEINLSELPWGKEWYQPQNVVDLVISFDMAVTTLVEESFGVEYVDHELAKINISIPEDEWLYGFLLSFGNRIKVIEPPHIRDILQKRAQEIFQLYKNPDNS</sequence>
<dbReference type="InterPro" id="IPR001034">
    <property type="entry name" value="DeoR_HTH"/>
</dbReference>
<dbReference type="InterPro" id="IPR028349">
    <property type="entry name" value="PafC-like"/>
</dbReference>
<evidence type="ECO:0000313" key="5">
    <source>
        <dbReference type="Proteomes" id="UP000094784"/>
    </source>
</evidence>
<dbReference type="Proteomes" id="UP000094784">
    <property type="component" value="Unassembled WGS sequence"/>
</dbReference>
<accession>A0A1E4QZD3</accession>
<dbReference type="Pfam" id="PF08279">
    <property type="entry name" value="HTH_11"/>
    <property type="match status" value="1"/>
</dbReference>
<dbReference type="Pfam" id="PF25583">
    <property type="entry name" value="WCX"/>
    <property type="match status" value="1"/>
</dbReference>
<gene>
    <name evidence="4" type="ORF">BG258_21880</name>
</gene>
<dbReference type="InterPro" id="IPR057727">
    <property type="entry name" value="WCX_dom"/>
</dbReference>
<dbReference type="GO" id="GO:0003700">
    <property type="term" value="F:DNA-binding transcription factor activity"/>
    <property type="evidence" value="ECO:0007669"/>
    <property type="project" value="InterPro"/>
</dbReference>
<dbReference type="PANTHER" id="PTHR34580">
    <property type="match status" value="1"/>
</dbReference>
<evidence type="ECO:0000259" key="3">
    <source>
        <dbReference type="PROSITE" id="PS51000"/>
    </source>
</evidence>
<comment type="caution">
    <text evidence="4">The sequence shown here is derived from an EMBL/GenBank/DDBJ whole genome shotgun (WGS) entry which is preliminary data.</text>
</comment>
<dbReference type="InterPro" id="IPR036388">
    <property type="entry name" value="WH-like_DNA-bd_sf"/>
</dbReference>
<keyword evidence="1" id="KW-0805">Transcription regulation</keyword>
<dbReference type="InterPro" id="IPR051534">
    <property type="entry name" value="CBASS_pafABC_assoc_protein"/>
</dbReference>
<evidence type="ECO:0000256" key="1">
    <source>
        <dbReference type="ARBA" id="ARBA00023015"/>
    </source>
</evidence>
<dbReference type="Gene3D" id="1.10.10.10">
    <property type="entry name" value="Winged helix-like DNA-binding domain superfamily/Winged helix DNA-binding domain"/>
    <property type="match status" value="1"/>
</dbReference>
<dbReference type="PROSITE" id="PS52050">
    <property type="entry name" value="WYL"/>
    <property type="match status" value="1"/>
</dbReference>
<evidence type="ECO:0000256" key="2">
    <source>
        <dbReference type="ARBA" id="ARBA00023163"/>
    </source>
</evidence>
<dbReference type="InterPro" id="IPR036390">
    <property type="entry name" value="WH_DNA-bd_sf"/>
</dbReference>
<dbReference type="InterPro" id="IPR026881">
    <property type="entry name" value="WYL_dom"/>
</dbReference>
<dbReference type="PROSITE" id="PS51000">
    <property type="entry name" value="HTH_DEOR_2"/>
    <property type="match status" value="1"/>
</dbReference>
<organism evidence="4 5">
    <name type="scientific">Lysinibacillus fusiformis</name>
    <dbReference type="NCBI Taxonomy" id="28031"/>
    <lineage>
        <taxon>Bacteria</taxon>
        <taxon>Bacillati</taxon>
        <taxon>Bacillota</taxon>
        <taxon>Bacilli</taxon>
        <taxon>Bacillales</taxon>
        <taxon>Bacillaceae</taxon>
        <taxon>Lysinibacillus</taxon>
    </lineage>
</organism>
<dbReference type="EMBL" id="MECQ01000005">
    <property type="protein sequence ID" value="ODV53566.1"/>
    <property type="molecule type" value="Genomic_DNA"/>
</dbReference>
<reference evidence="4 5" key="1">
    <citation type="submission" date="2016-09" db="EMBL/GenBank/DDBJ databases">
        <title>Draft genome sequence of the soil isolate, Lysinibacillus fusiformis M5, a potential hypoxanthine producer.</title>
        <authorList>
            <person name="Gallegos-Monterrosa R."/>
            <person name="Maroti G."/>
            <person name="Balint B."/>
            <person name="Kovacs A.T."/>
        </authorList>
    </citation>
    <scope>NUCLEOTIDE SEQUENCE [LARGE SCALE GENOMIC DNA]</scope>
    <source>
        <strain evidence="4 5">M5</strain>
    </source>
</reference>
<keyword evidence="2" id="KW-0804">Transcription</keyword>
<dbReference type="SMART" id="SM00420">
    <property type="entry name" value="HTH_DEOR"/>
    <property type="match status" value="1"/>
</dbReference>
<protein>
    <recommendedName>
        <fullName evidence="3">HTH deoR-type domain-containing protein</fullName>
    </recommendedName>
</protein>
<evidence type="ECO:0000313" key="4">
    <source>
        <dbReference type="EMBL" id="ODV53566.1"/>
    </source>
</evidence>
<dbReference type="PANTHER" id="PTHR34580:SF8">
    <property type="entry name" value="WYL DOMAIN-CONTAINING PROTEIN"/>
    <property type="match status" value="1"/>
</dbReference>
<dbReference type="PIRSF" id="PIRSF016838">
    <property type="entry name" value="PafC"/>
    <property type="match status" value="1"/>
</dbReference>
<name>A0A1E4QZD3_9BACI</name>
<dbReference type="InterPro" id="IPR013196">
    <property type="entry name" value="HTH_11"/>
</dbReference>
<dbReference type="AlphaFoldDB" id="A0A1E4QZD3"/>
<dbReference type="OrthoDB" id="9815009at2"/>
<feature type="domain" description="HTH deoR-type" evidence="3">
    <location>
        <begin position="2"/>
        <end position="61"/>
    </location>
</feature>
<proteinExistence type="predicted"/>
<dbReference type="Pfam" id="PF13280">
    <property type="entry name" value="WYL"/>
    <property type="match status" value="1"/>
</dbReference>
<dbReference type="RefSeq" id="WP_069482628.1">
    <property type="nucleotide sequence ID" value="NZ_KV766182.1"/>
</dbReference>